<dbReference type="EMBL" id="CAJDYZ010012554">
    <property type="protein sequence ID" value="CAD1480690.1"/>
    <property type="molecule type" value="Genomic_DNA"/>
</dbReference>
<protein>
    <submittedName>
        <fullName evidence="1">Uncharacterized protein</fullName>
    </submittedName>
</protein>
<keyword evidence="2" id="KW-1185">Reference proteome</keyword>
<dbReference type="AlphaFoldDB" id="A0A6V7HIT3"/>
<dbReference type="Proteomes" id="UP000752696">
    <property type="component" value="Unassembled WGS sequence"/>
</dbReference>
<proteinExistence type="predicted"/>
<sequence>RLQGNDKHMLLKLIPLENITGKAERSIKYMKIKSFEDLHDAFSTHVTSPTMISAAIAQLAKIYQLQ</sequence>
<evidence type="ECO:0000313" key="1">
    <source>
        <dbReference type="EMBL" id="CAD1480690.1"/>
    </source>
</evidence>
<name>A0A6V7HIT3_9HYME</name>
<reference evidence="1" key="1">
    <citation type="submission" date="2020-07" db="EMBL/GenBank/DDBJ databases">
        <authorList>
            <person name="Nazaruddin N."/>
        </authorList>
    </citation>
    <scope>NUCLEOTIDE SEQUENCE</scope>
</reference>
<accession>A0A6V7HIT3</accession>
<organism evidence="1 2">
    <name type="scientific">Heterotrigona itama</name>
    <dbReference type="NCBI Taxonomy" id="395501"/>
    <lineage>
        <taxon>Eukaryota</taxon>
        <taxon>Metazoa</taxon>
        <taxon>Ecdysozoa</taxon>
        <taxon>Arthropoda</taxon>
        <taxon>Hexapoda</taxon>
        <taxon>Insecta</taxon>
        <taxon>Pterygota</taxon>
        <taxon>Neoptera</taxon>
        <taxon>Endopterygota</taxon>
        <taxon>Hymenoptera</taxon>
        <taxon>Apocrita</taxon>
        <taxon>Aculeata</taxon>
        <taxon>Apoidea</taxon>
        <taxon>Anthophila</taxon>
        <taxon>Apidae</taxon>
        <taxon>Heterotrigona</taxon>
    </lineage>
</organism>
<dbReference type="OrthoDB" id="7608396at2759"/>
<feature type="non-terminal residue" evidence="1">
    <location>
        <position position="1"/>
    </location>
</feature>
<gene>
    <name evidence="1" type="ORF">MHI_LOCUS958003</name>
</gene>
<evidence type="ECO:0000313" key="2">
    <source>
        <dbReference type="Proteomes" id="UP000752696"/>
    </source>
</evidence>
<comment type="caution">
    <text evidence="1">The sequence shown here is derived from an EMBL/GenBank/DDBJ whole genome shotgun (WGS) entry which is preliminary data.</text>
</comment>